<evidence type="ECO:0000313" key="1">
    <source>
        <dbReference type="EMBL" id="JAD95657.1"/>
    </source>
</evidence>
<organism evidence="1">
    <name type="scientific">Arundo donax</name>
    <name type="common">Giant reed</name>
    <name type="synonym">Donax arundinaceus</name>
    <dbReference type="NCBI Taxonomy" id="35708"/>
    <lineage>
        <taxon>Eukaryota</taxon>
        <taxon>Viridiplantae</taxon>
        <taxon>Streptophyta</taxon>
        <taxon>Embryophyta</taxon>
        <taxon>Tracheophyta</taxon>
        <taxon>Spermatophyta</taxon>
        <taxon>Magnoliopsida</taxon>
        <taxon>Liliopsida</taxon>
        <taxon>Poales</taxon>
        <taxon>Poaceae</taxon>
        <taxon>PACMAD clade</taxon>
        <taxon>Arundinoideae</taxon>
        <taxon>Arundineae</taxon>
        <taxon>Arundo</taxon>
    </lineage>
</organism>
<protein>
    <submittedName>
        <fullName evidence="1">Uncharacterized protein</fullName>
    </submittedName>
</protein>
<reference evidence="1" key="2">
    <citation type="journal article" date="2015" name="Data Brief">
        <title>Shoot transcriptome of the giant reed, Arundo donax.</title>
        <authorList>
            <person name="Barrero R.A."/>
            <person name="Guerrero F.D."/>
            <person name="Moolhuijzen P."/>
            <person name="Goolsby J.A."/>
            <person name="Tidwell J."/>
            <person name="Bellgard S.E."/>
            <person name="Bellgard M.I."/>
        </authorList>
    </citation>
    <scope>NUCLEOTIDE SEQUENCE</scope>
    <source>
        <tissue evidence="1">Shoot tissue taken approximately 20 cm above the soil surface</tissue>
    </source>
</reference>
<dbReference type="EMBL" id="GBRH01202238">
    <property type="protein sequence ID" value="JAD95657.1"/>
    <property type="molecule type" value="Transcribed_RNA"/>
</dbReference>
<accession>A0A0A9EI02</accession>
<sequence length="86" mass="9707">MSIREEDVHGELPFILSLLIRKLNDFESIVNSKKSSSIIFHKRDLNTSSIQAAEILYCSPPYINPIKPSSPKIQRAAKNKPCILVN</sequence>
<name>A0A0A9EI02_ARUDO</name>
<dbReference type="AlphaFoldDB" id="A0A0A9EI02"/>
<proteinExistence type="predicted"/>
<reference evidence="1" key="1">
    <citation type="submission" date="2014-09" db="EMBL/GenBank/DDBJ databases">
        <authorList>
            <person name="Magalhaes I.L.F."/>
            <person name="Oliveira U."/>
            <person name="Santos F.R."/>
            <person name="Vidigal T.H.D.A."/>
            <person name="Brescovit A.D."/>
            <person name="Santos A.J."/>
        </authorList>
    </citation>
    <scope>NUCLEOTIDE SEQUENCE</scope>
    <source>
        <tissue evidence="1">Shoot tissue taken approximately 20 cm above the soil surface</tissue>
    </source>
</reference>